<feature type="domain" description="Double-GTPase 2" evidence="2">
    <location>
        <begin position="274"/>
        <end position="466"/>
    </location>
</feature>
<dbReference type="InterPro" id="IPR045528">
    <property type="entry name" value="DO-GTPase2"/>
</dbReference>
<dbReference type="EMBL" id="BOMG01000004">
    <property type="protein sequence ID" value="GID51797.1"/>
    <property type="molecule type" value="Genomic_DNA"/>
</dbReference>
<evidence type="ECO:0000259" key="2">
    <source>
        <dbReference type="Pfam" id="PF19993"/>
    </source>
</evidence>
<name>A0ABQ3X006_9ACTN</name>
<sequence length="518" mass="55510">MPVVMVVVVIVLGLCCLWLVVVPLSLALAPVAVIAGTVAALIGGLMTFAGGGPVPLTPAGARTWLPGRVRGEFVRRDHAWPHYFAAQVVLDGADVLGRALRWNRALGKHLFGFLGQESIAAAVPLTLLPVLVMRVGGALGLLAGTLAVLVVTVAVTAVMWLIGLPVVLLMRGVDRVWRVVRRSRASCVVCFATAAVPAYRCLGPHLDADRMSGDDLHRDVRPGRLGVLWRRCSCELRLPTTVLRAARDRRLEGLCPSCEQPLFSGAGVHREVRLPVFGAASAGKTQFVMSALVGLHAAAQRAGIPIEMADDRSRAVYSMWSGLTARSAPAPKTATNAPVTVTTRIRQRRGTTLLHLFDAAGETLVDRRQNATLAYLDAAGTLTFVLDPFSIPRIRDEHGTASAAVFREASAALHDPQDGYDATAQRLREYGVPTGRRRLAFVVTKADLLARLPLTPPTAEPAAVRAWLCDQGLENLVVTAERDFRTVGWFLVSGRDTGPDGPPAVLRWALGRGWGNLA</sequence>
<keyword evidence="1" id="KW-0472">Membrane</keyword>
<evidence type="ECO:0000313" key="4">
    <source>
        <dbReference type="Proteomes" id="UP000612282"/>
    </source>
</evidence>
<reference evidence="3 4" key="1">
    <citation type="submission" date="2021-01" db="EMBL/GenBank/DDBJ databases">
        <title>Whole genome shotgun sequence of Actinoplanes couchii NBRC 106145.</title>
        <authorList>
            <person name="Komaki H."/>
            <person name="Tamura T."/>
        </authorList>
    </citation>
    <scope>NUCLEOTIDE SEQUENCE [LARGE SCALE GENOMIC DNA]</scope>
    <source>
        <strain evidence="3 4">NBRC 106145</strain>
    </source>
</reference>
<keyword evidence="1" id="KW-1133">Transmembrane helix</keyword>
<feature type="transmembrane region" description="Helical" evidence="1">
    <location>
        <begin position="31"/>
        <end position="49"/>
    </location>
</feature>
<keyword evidence="1" id="KW-0812">Transmembrane</keyword>
<evidence type="ECO:0000256" key="1">
    <source>
        <dbReference type="SAM" id="Phobius"/>
    </source>
</evidence>
<comment type="caution">
    <text evidence="3">The sequence shown here is derived from an EMBL/GenBank/DDBJ whole genome shotgun (WGS) entry which is preliminary data.</text>
</comment>
<feature type="transmembrane region" description="Helical" evidence="1">
    <location>
        <begin position="6"/>
        <end position="24"/>
    </location>
</feature>
<feature type="transmembrane region" description="Helical" evidence="1">
    <location>
        <begin position="139"/>
        <end position="163"/>
    </location>
</feature>
<organism evidence="3 4">
    <name type="scientific">Actinoplanes couchii</name>
    <dbReference type="NCBI Taxonomy" id="403638"/>
    <lineage>
        <taxon>Bacteria</taxon>
        <taxon>Bacillati</taxon>
        <taxon>Actinomycetota</taxon>
        <taxon>Actinomycetes</taxon>
        <taxon>Micromonosporales</taxon>
        <taxon>Micromonosporaceae</taxon>
        <taxon>Actinoplanes</taxon>
    </lineage>
</organism>
<accession>A0ABQ3X006</accession>
<proteinExistence type="predicted"/>
<feature type="transmembrane region" description="Helical" evidence="1">
    <location>
        <begin position="110"/>
        <end position="132"/>
    </location>
</feature>
<dbReference type="Proteomes" id="UP000612282">
    <property type="component" value="Unassembled WGS sequence"/>
</dbReference>
<keyword evidence="4" id="KW-1185">Reference proteome</keyword>
<dbReference type="RefSeq" id="WP_203792616.1">
    <property type="nucleotide sequence ID" value="NZ_BAAAQE010000090.1"/>
</dbReference>
<protein>
    <recommendedName>
        <fullName evidence="2">Double-GTPase 2 domain-containing protein</fullName>
    </recommendedName>
</protein>
<dbReference type="Pfam" id="PF19993">
    <property type="entry name" value="DO-GTPase2"/>
    <property type="match status" value="1"/>
</dbReference>
<evidence type="ECO:0000313" key="3">
    <source>
        <dbReference type="EMBL" id="GID51797.1"/>
    </source>
</evidence>
<gene>
    <name evidence="3" type="ORF">Aco03nite_002010</name>
</gene>